<dbReference type="PANTHER" id="PTHR24170">
    <property type="entry name" value="ANKYRIN REPEAT DOMAIN-CONTAINING PROTEIN 27"/>
    <property type="match status" value="1"/>
</dbReference>
<keyword evidence="3" id="KW-1185">Reference proteome</keyword>
<dbReference type="EMBL" id="CAJNIZ010025614">
    <property type="protein sequence ID" value="CAE7485256.1"/>
    <property type="molecule type" value="Genomic_DNA"/>
</dbReference>
<dbReference type="GO" id="GO:0005085">
    <property type="term" value="F:guanyl-nucleotide exchange factor activity"/>
    <property type="evidence" value="ECO:0007669"/>
    <property type="project" value="TreeGrafter"/>
</dbReference>
<protein>
    <submittedName>
        <fullName evidence="2">Ankrd27 protein</fullName>
    </submittedName>
</protein>
<proteinExistence type="predicted"/>
<evidence type="ECO:0000313" key="2">
    <source>
        <dbReference type="EMBL" id="CAE7485256.1"/>
    </source>
</evidence>
<dbReference type="PANTHER" id="PTHR24170:SF1">
    <property type="entry name" value="DOMAIN PROTEIN, PUTATIVE (AFU_ORTHOLOGUE AFUA_1G09870)-RELATED"/>
    <property type="match status" value="1"/>
</dbReference>
<gene>
    <name evidence="2" type="primary">Ankrd27</name>
    <name evidence="2" type="ORF">SPIL2461_LOCUS12433</name>
</gene>
<dbReference type="GO" id="GO:0005769">
    <property type="term" value="C:early endosome"/>
    <property type="evidence" value="ECO:0007669"/>
    <property type="project" value="TreeGrafter"/>
</dbReference>
<dbReference type="GO" id="GO:0005886">
    <property type="term" value="C:plasma membrane"/>
    <property type="evidence" value="ECO:0007669"/>
    <property type="project" value="TreeGrafter"/>
</dbReference>
<dbReference type="Pfam" id="PF02204">
    <property type="entry name" value="VPS9"/>
    <property type="match status" value="1"/>
</dbReference>
<feature type="domain" description="VPS9" evidence="1">
    <location>
        <begin position="238"/>
        <end position="397"/>
    </location>
</feature>
<dbReference type="Proteomes" id="UP000649617">
    <property type="component" value="Unassembled WGS sequence"/>
</dbReference>
<dbReference type="OrthoDB" id="411646at2759"/>
<accession>A0A812SPL6</accession>
<dbReference type="InterPro" id="IPR037191">
    <property type="entry name" value="VPS9_dom_sf"/>
</dbReference>
<organism evidence="2 3">
    <name type="scientific">Symbiodinium pilosum</name>
    <name type="common">Dinoflagellate</name>
    <dbReference type="NCBI Taxonomy" id="2952"/>
    <lineage>
        <taxon>Eukaryota</taxon>
        <taxon>Sar</taxon>
        <taxon>Alveolata</taxon>
        <taxon>Dinophyceae</taxon>
        <taxon>Suessiales</taxon>
        <taxon>Symbiodiniaceae</taxon>
        <taxon>Symbiodinium</taxon>
    </lineage>
</organism>
<dbReference type="InterPro" id="IPR003123">
    <property type="entry name" value="VPS9"/>
</dbReference>
<evidence type="ECO:0000313" key="3">
    <source>
        <dbReference type="Proteomes" id="UP000649617"/>
    </source>
</evidence>
<dbReference type="AlphaFoldDB" id="A0A812SPL6"/>
<dbReference type="SUPFAM" id="SSF109993">
    <property type="entry name" value="VPS9 domain"/>
    <property type="match status" value="1"/>
</dbReference>
<evidence type="ECO:0000259" key="1">
    <source>
        <dbReference type="PROSITE" id="PS51205"/>
    </source>
</evidence>
<dbReference type="GO" id="GO:0000149">
    <property type="term" value="F:SNARE binding"/>
    <property type="evidence" value="ECO:0007669"/>
    <property type="project" value="TreeGrafter"/>
</dbReference>
<dbReference type="GO" id="GO:0097422">
    <property type="term" value="C:tubular endosome"/>
    <property type="evidence" value="ECO:0007669"/>
    <property type="project" value="TreeGrafter"/>
</dbReference>
<comment type="caution">
    <text evidence="2">The sequence shown here is derived from an EMBL/GenBank/DDBJ whole genome shotgun (WGS) entry which is preliminary data.</text>
</comment>
<name>A0A812SPL6_SYMPI</name>
<sequence length="434" mass="47842">MAATARIEEDLSQNRFLQVLRASFEGMYRQAAKGGEKTVVLVPCADCLEAEHFGQNFAETHLLQATCVPGCYTNLLGQGVEIKDSSVSTRLGFSEQRVCEVLQSESMYDVGNTFRVLVIDKPLIGRHKPLPGAADRAKASAETSEMSVDDLLLQAPMIQGDFFDEVDRFRKTFVQVAGCENRTAERIREIVTGAVQRLSRHHKLTSSSQLRQLEFTVSRQAYTALHSFIFPHLQQILATHEERLQKAIRSYSSVEDVVEAIPQGSQGLALVDISDAARELELMDGKIAPHEKIECIDQAHSSLQRCIAECLKESPRQKSSPIEITGDDVLSLFILVVFRSQVKSFLAHIAHVEMYLQGSSSRSGSSEAARFEEAGYAVSALQAGLQFFLEEGRAAAASKPTVFTQYLPPGAQETSETGHLQGLVRQVRAQAAVR</sequence>
<dbReference type="GO" id="GO:0005770">
    <property type="term" value="C:late endosome"/>
    <property type="evidence" value="ECO:0007669"/>
    <property type="project" value="TreeGrafter"/>
</dbReference>
<reference evidence="2" key="1">
    <citation type="submission" date="2021-02" db="EMBL/GenBank/DDBJ databases">
        <authorList>
            <person name="Dougan E. K."/>
            <person name="Rhodes N."/>
            <person name="Thang M."/>
            <person name="Chan C."/>
        </authorList>
    </citation>
    <scope>NUCLEOTIDE SEQUENCE</scope>
</reference>
<dbReference type="InterPro" id="IPR051248">
    <property type="entry name" value="UPF0507/Ank_repeat_27"/>
</dbReference>
<dbReference type="GO" id="GO:0030133">
    <property type="term" value="C:transport vesicle"/>
    <property type="evidence" value="ECO:0007669"/>
    <property type="project" value="TreeGrafter"/>
</dbReference>
<dbReference type="Gene3D" id="1.20.1050.80">
    <property type="entry name" value="VPS9 domain"/>
    <property type="match status" value="1"/>
</dbReference>
<dbReference type="GO" id="GO:0045022">
    <property type="term" value="P:early endosome to late endosome transport"/>
    <property type="evidence" value="ECO:0007669"/>
    <property type="project" value="TreeGrafter"/>
</dbReference>
<dbReference type="PROSITE" id="PS51205">
    <property type="entry name" value="VPS9"/>
    <property type="match status" value="1"/>
</dbReference>